<keyword evidence="8 14" id="KW-1133">Transmembrane helix</keyword>
<dbReference type="EC" id="3.6.1.27" evidence="3 14"/>
<comment type="catalytic activity">
    <reaction evidence="13 14">
        <text>di-trans,octa-cis-undecaprenyl diphosphate + H2O = di-trans,octa-cis-undecaprenyl phosphate + phosphate + H(+)</text>
        <dbReference type="Rhea" id="RHEA:28094"/>
        <dbReference type="ChEBI" id="CHEBI:15377"/>
        <dbReference type="ChEBI" id="CHEBI:15378"/>
        <dbReference type="ChEBI" id="CHEBI:43474"/>
        <dbReference type="ChEBI" id="CHEBI:58405"/>
        <dbReference type="ChEBI" id="CHEBI:60392"/>
        <dbReference type="EC" id="3.6.1.27"/>
    </reaction>
</comment>
<feature type="transmembrane region" description="Helical" evidence="14">
    <location>
        <begin position="60"/>
        <end position="82"/>
    </location>
</feature>
<dbReference type="PANTHER" id="PTHR30622:SF3">
    <property type="entry name" value="UNDECAPRENYL-DIPHOSPHATASE"/>
    <property type="match status" value="1"/>
</dbReference>
<keyword evidence="5 14" id="KW-1003">Cell membrane</keyword>
<dbReference type="RefSeq" id="WP_379713701.1">
    <property type="nucleotide sequence ID" value="NZ_JBHTBS010000007.1"/>
</dbReference>
<sequence length="311" mass="32754">MTLIEACTLGNVGESSMTWIQAFILGIVEGLTEYLPVSSTGHLIVVQRFMGIGLEGKDKAAADCFAICIQAGAIMAVLGLYWPRVKQMILGVLGKDSVGLKLAMALVAGFLPAAVIGLLANDWIEERLFGLKPIVGAWLVGGVAILFVDRWMKKGGGSKGVELAEITIKMALVIGFAQCVAMLPGTSRSLMTILGGLLIGLRLSAAVEFSFLLGVLTLGAATAKKAVWKIEGIGEKYDAWGGGALLMWDEYGLMPLFVGVVAATISAAIAVKWMVGYLNRKGLGVFGWYRIAAAIGVGILILTDFHGFASA</sequence>
<dbReference type="PANTHER" id="PTHR30622">
    <property type="entry name" value="UNDECAPRENYL-DIPHOSPHATASE"/>
    <property type="match status" value="1"/>
</dbReference>
<keyword evidence="14" id="KW-0133">Cell shape</keyword>
<evidence type="ECO:0000256" key="9">
    <source>
        <dbReference type="ARBA" id="ARBA00023136"/>
    </source>
</evidence>
<organism evidence="15 16">
    <name type="scientific">Haloferula chungangensis</name>
    <dbReference type="NCBI Taxonomy" id="1048331"/>
    <lineage>
        <taxon>Bacteria</taxon>
        <taxon>Pseudomonadati</taxon>
        <taxon>Verrucomicrobiota</taxon>
        <taxon>Verrucomicrobiia</taxon>
        <taxon>Verrucomicrobiales</taxon>
        <taxon>Verrucomicrobiaceae</taxon>
        <taxon>Haloferula</taxon>
    </lineage>
</organism>
<evidence type="ECO:0000256" key="2">
    <source>
        <dbReference type="ARBA" id="ARBA00010621"/>
    </source>
</evidence>
<name>A0ABW2L9M4_9BACT</name>
<evidence type="ECO:0000256" key="4">
    <source>
        <dbReference type="ARBA" id="ARBA00021581"/>
    </source>
</evidence>
<accession>A0ABW2L9M4</accession>
<keyword evidence="16" id="KW-1185">Reference proteome</keyword>
<keyword evidence="14" id="KW-0573">Peptidoglycan synthesis</keyword>
<evidence type="ECO:0000256" key="7">
    <source>
        <dbReference type="ARBA" id="ARBA00022801"/>
    </source>
</evidence>
<evidence type="ECO:0000256" key="10">
    <source>
        <dbReference type="ARBA" id="ARBA00023251"/>
    </source>
</evidence>
<reference evidence="16" key="1">
    <citation type="journal article" date="2019" name="Int. J. Syst. Evol. Microbiol.">
        <title>The Global Catalogue of Microorganisms (GCM) 10K type strain sequencing project: providing services to taxonomists for standard genome sequencing and annotation.</title>
        <authorList>
            <consortium name="The Broad Institute Genomics Platform"/>
            <consortium name="The Broad Institute Genome Sequencing Center for Infectious Disease"/>
            <person name="Wu L."/>
            <person name="Ma J."/>
        </authorList>
    </citation>
    <scope>NUCLEOTIDE SEQUENCE [LARGE SCALE GENOMIC DNA]</scope>
    <source>
        <strain evidence="16">CGMCC 4.1467</strain>
    </source>
</reference>
<keyword evidence="9 14" id="KW-0472">Membrane</keyword>
<protein>
    <recommendedName>
        <fullName evidence="4 14">Undecaprenyl-diphosphatase</fullName>
        <ecNumber evidence="3 14">3.6.1.27</ecNumber>
    </recommendedName>
    <alternativeName>
        <fullName evidence="12 14">Bacitracin resistance protein</fullName>
    </alternativeName>
    <alternativeName>
        <fullName evidence="11 14">Undecaprenyl pyrophosphate phosphatase</fullName>
    </alternativeName>
</protein>
<keyword evidence="6 14" id="KW-0812">Transmembrane</keyword>
<comment type="miscellaneous">
    <text evidence="14">Bacitracin is thought to be involved in the inhibition of peptidoglycan synthesis by sequestering undecaprenyl diphosphate, thereby reducing the pool of lipid carrier available.</text>
</comment>
<evidence type="ECO:0000256" key="3">
    <source>
        <dbReference type="ARBA" id="ARBA00012374"/>
    </source>
</evidence>
<comment type="caution">
    <text evidence="15">The sequence shown here is derived from an EMBL/GenBank/DDBJ whole genome shotgun (WGS) entry which is preliminary data.</text>
</comment>
<evidence type="ECO:0000256" key="1">
    <source>
        <dbReference type="ARBA" id="ARBA00004651"/>
    </source>
</evidence>
<keyword evidence="7 14" id="KW-0378">Hydrolase</keyword>
<dbReference type="HAMAP" id="MF_01006">
    <property type="entry name" value="Undec_diphosphatase"/>
    <property type="match status" value="1"/>
</dbReference>
<feature type="transmembrane region" description="Helical" evidence="14">
    <location>
        <begin position="197"/>
        <end position="221"/>
    </location>
</feature>
<evidence type="ECO:0000256" key="8">
    <source>
        <dbReference type="ARBA" id="ARBA00022989"/>
    </source>
</evidence>
<evidence type="ECO:0000256" key="5">
    <source>
        <dbReference type="ARBA" id="ARBA00022475"/>
    </source>
</evidence>
<evidence type="ECO:0000313" key="15">
    <source>
        <dbReference type="EMBL" id="MFC7338408.1"/>
    </source>
</evidence>
<comment type="similarity">
    <text evidence="2 14">Belongs to the UppP family.</text>
</comment>
<evidence type="ECO:0000256" key="11">
    <source>
        <dbReference type="ARBA" id="ARBA00032707"/>
    </source>
</evidence>
<feature type="transmembrane region" description="Helical" evidence="14">
    <location>
        <begin position="102"/>
        <end position="121"/>
    </location>
</feature>
<proteinExistence type="inferred from homology"/>
<feature type="transmembrane region" description="Helical" evidence="14">
    <location>
        <begin position="128"/>
        <end position="148"/>
    </location>
</feature>
<feature type="transmembrane region" description="Helical" evidence="14">
    <location>
        <begin position="168"/>
        <end position="185"/>
    </location>
</feature>
<evidence type="ECO:0000313" key="16">
    <source>
        <dbReference type="Proteomes" id="UP001596472"/>
    </source>
</evidence>
<feature type="transmembrane region" description="Helical" evidence="14">
    <location>
        <begin position="253"/>
        <end position="275"/>
    </location>
</feature>
<comment type="function">
    <text evidence="14">Catalyzes the dephosphorylation of undecaprenyl diphosphate (UPP). Confers resistance to bacitracin.</text>
</comment>
<dbReference type="InterPro" id="IPR003824">
    <property type="entry name" value="UppP"/>
</dbReference>
<dbReference type="Pfam" id="PF02673">
    <property type="entry name" value="BacA"/>
    <property type="match status" value="1"/>
</dbReference>
<keyword evidence="10 14" id="KW-0046">Antibiotic resistance</keyword>
<dbReference type="Proteomes" id="UP001596472">
    <property type="component" value="Unassembled WGS sequence"/>
</dbReference>
<dbReference type="EMBL" id="JBHTBS010000007">
    <property type="protein sequence ID" value="MFC7338408.1"/>
    <property type="molecule type" value="Genomic_DNA"/>
</dbReference>
<evidence type="ECO:0000256" key="12">
    <source>
        <dbReference type="ARBA" id="ARBA00032932"/>
    </source>
</evidence>
<gene>
    <name evidence="14" type="primary">uppP</name>
    <name evidence="15" type="ORF">ACFQY0_14535</name>
</gene>
<comment type="subcellular location">
    <subcellularLocation>
        <location evidence="1 14">Cell membrane</location>
        <topology evidence="1 14">Multi-pass membrane protein</topology>
    </subcellularLocation>
</comment>
<feature type="transmembrane region" description="Helical" evidence="14">
    <location>
        <begin position="287"/>
        <end position="309"/>
    </location>
</feature>
<evidence type="ECO:0000256" key="14">
    <source>
        <dbReference type="HAMAP-Rule" id="MF_01006"/>
    </source>
</evidence>
<evidence type="ECO:0000256" key="6">
    <source>
        <dbReference type="ARBA" id="ARBA00022692"/>
    </source>
</evidence>
<keyword evidence="14" id="KW-0961">Cell wall biogenesis/degradation</keyword>
<evidence type="ECO:0000256" key="13">
    <source>
        <dbReference type="ARBA" id="ARBA00047594"/>
    </source>
</evidence>